<keyword evidence="6 8" id="KW-0472">Membrane</keyword>
<dbReference type="KEGG" id="cbar:PATL70BA_0484"/>
<reference evidence="10 11" key="1">
    <citation type="submission" date="2018-09" db="EMBL/GenBank/DDBJ databases">
        <authorList>
            <person name="Postec A."/>
        </authorList>
    </citation>
    <scope>NUCLEOTIDE SEQUENCE [LARGE SCALE GENOMIC DNA]</scope>
    <source>
        <strain evidence="10">70B-A</strain>
    </source>
</reference>
<evidence type="ECO:0000256" key="8">
    <source>
        <dbReference type="SAM" id="Phobius"/>
    </source>
</evidence>
<gene>
    <name evidence="10" type="ORF">PATL70BA_0484</name>
</gene>
<dbReference type="InterPro" id="IPR034746">
    <property type="entry name" value="POTRA"/>
</dbReference>
<organism evidence="10 11">
    <name type="scientific">Petrocella atlantisensis</name>
    <dbReference type="NCBI Taxonomy" id="2173034"/>
    <lineage>
        <taxon>Bacteria</taxon>
        <taxon>Bacillati</taxon>
        <taxon>Bacillota</taxon>
        <taxon>Clostridia</taxon>
        <taxon>Lachnospirales</taxon>
        <taxon>Vallitaleaceae</taxon>
        <taxon>Petrocella</taxon>
    </lineage>
</organism>
<accession>A0A3P7S088</accession>
<dbReference type="GO" id="GO:0051301">
    <property type="term" value="P:cell division"/>
    <property type="evidence" value="ECO:0007669"/>
    <property type="project" value="UniProtKB-KW"/>
</dbReference>
<evidence type="ECO:0000256" key="6">
    <source>
        <dbReference type="ARBA" id="ARBA00023136"/>
    </source>
</evidence>
<dbReference type="Gene3D" id="3.10.20.310">
    <property type="entry name" value="membrane protein fhac"/>
    <property type="match status" value="1"/>
</dbReference>
<dbReference type="PANTHER" id="PTHR37820:SF1">
    <property type="entry name" value="CELL DIVISION PROTEIN FTSQ"/>
    <property type="match status" value="1"/>
</dbReference>
<evidence type="ECO:0000256" key="1">
    <source>
        <dbReference type="ARBA" id="ARBA00004370"/>
    </source>
</evidence>
<sequence length="254" mass="29380">MMREKVVAMKKRKKEKHEGYSSRFLIGLVIVTIILVASLYILLELASIKNIVVSGNFQYTKEEIIEMVHIQKNSNVIEVFFNKEKDYSKYPYIKEVEIQYNGYNKLHIIVTEKEVINYIRYQDQFLALDKNGYIIAYQKKQKSGIPIVEGLYVGSAVIGNKLDIQEEVLTTLLELHHLKSKYQVPITHIEFPTNDLKALNLYVNNIKIELGEATQLDMKMRNAGDVMKKLPSDLSGTLNLEQDGQQFIFKKNTE</sequence>
<feature type="transmembrane region" description="Helical" evidence="8">
    <location>
        <begin position="20"/>
        <end position="43"/>
    </location>
</feature>
<dbReference type="PANTHER" id="PTHR37820">
    <property type="entry name" value="CELL DIVISION PROTEIN DIVIB"/>
    <property type="match status" value="1"/>
</dbReference>
<dbReference type="EMBL" id="LR130778">
    <property type="protein sequence ID" value="VDN46339.1"/>
    <property type="molecule type" value="Genomic_DNA"/>
</dbReference>
<evidence type="ECO:0000256" key="3">
    <source>
        <dbReference type="ARBA" id="ARBA00022618"/>
    </source>
</evidence>
<keyword evidence="7" id="KW-0131">Cell cycle</keyword>
<feature type="domain" description="POTRA" evidence="9">
    <location>
        <begin position="46"/>
        <end position="113"/>
    </location>
</feature>
<evidence type="ECO:0000313" key="10">
    <source>
        <dbReference type="EMBL" id="VDN46339.1"/>
    </source>
</evidence>
<keyword evidence="5 8" id="KW-1133">Transmembrane helix</keyword>
<keyword evidence="4 8" id="KW-0812">Transmembrane</keyword>
<dbReference type="Proteomes" id="UP000279029">
    <property type="component" value="Chromosome"/>
</dbReference>
<name>A0A3P7S088_9FIRM</name>
<keyword evidence="3 10" id="KW-0132">Cell division</keyword>
<evidence type="ECO:0000256" key="5">
    <source>
        <dbReference type="ARBA" id="ARBA00022989"/>
    </source>
</evidence>
<evidence type="ECO:0000256" key="4">
    <source>
        <dbReference type="ARBA" id="ARBA00022692"/>
    </source>
</evidence>
<evidence type="ECO:0000256" key="7">
    <source>
        <dbReference type="ARBA" id="ARBA00023306"/>
    </source>
</evidence>
<dbReference type="GO" id="GO:0005886">
    <property type="term" value="C:plasma membrane"/>
    <property type="evidence" value="ECO:0007669"/>
    <property type="project" value="TreeGrafter"/>
</dbReference>
<keyword evidence="2" id="KW-1003">Cell membrane</keyword>
<dbReference type="PROSITE" id="PS51779">
    <property type="entry name" value="POTRA"/>
    <property type="match status" value="1"/>
</dbReference>
<comment type="subcellular location">
    <subcellularLocation>
        <location evidence="1">Membrane</location>
    </subcellularLocation>
</comment>
<dbReference type="AlphaFoldDB" id="A0A3P7S088"/>
<evidence type="ECO:0000259" key="9">
    <source>
        <dbReference type="PROSITE" id="PS51779"/>
    </source>
</evidence>
<dbReference type="Pfam" id="PF08478">
    <property type="entry name" value="POTRA_1"/>
    <property type="match status" value="1"/>
</dbReference>
<evidence type="ECO:0000313" key="11">
    <source>
        <dbReference type="Proteomes" id="UP000279029"/>
    </source>
</evidence>
<dbReference type="InterPro" id="IPR013685">
    <property type="entry name" value="POTRA_FtsQ_type"/>
</dbReference>
<keyword evidence="11" id="KW-1185">Reference proteome</keyword>
<protein>
    <submittedName>
        <fullName evidence="10">Cell division protein FtsQ</fullName>
    </submittedName>
</protein>
<proteinExistence type="predicted"/>
<dbReference type="InterPro" id="IPR050487">
    <property type="entry name" value="FtsQ_DivIB"/>
</dbReference>
<dbReference type="OrthoDB" id="1748794at2"/>
<evidence type="ECO:0000256" key="2">
    <source>
        <dbReference type="ARBA" id="ARBA00022475"/>
    </source>
</evidence>